<evidence type="ECO:0000256" key="4">
    <source>
        <dbReference type="ARBA" id="ARBA00022801"/>
    </source>
</evidence>
<dbReference type="InterPro" id="IPR034176">
    <property type="entry name" value="Peptidases_S8_13"/>
</dbReference>
<dbReference type="RefSeq" id="WP_057942908.1">
    <property type="nucleotide sequence ID" value="NZ_CP011131.1"/>
</dbReference>
<evidence type="ECO:0000313" key="11">
    <source>
        <dbReference type="EMBL" id="UNP31804.1"/>
    </source>
</evidence>
<evidence type="ECO:0000256" key="3">
    <source>
        <dbReference type="ARBA" id="ARBA00022729"/>
    </source>
</evidence>
<accession>A0ABY3XJK4</accession>
<dbReference type="Gene3D" id="2.130.10.130">
    <property type="entry name" value="Integrin alpha, N-terminal"/>
    <property type="match status" value="1"/>
</dbReference>
<keyword evidence="2 6" id="KW-0645">Protease</keyword>
<dbReference type="Gene3D" id="3.40.50.200">
    <property type="entry name" value="Peptidase S8/S53 domain"/>
    <property type="match status" value="1"/>
</dbReference>
<feature type="chain" id="PRO_5045621511" evidence="9">
    <location>
        <begin position="31"/>
        <end position="742"/>
    </location>
</feature>
<dbReference type="InterPro" id="IPR022398">
    <property type="entry name" value="Peptidase_S8_His-AS"/>
</dbReference>
<dbReference type="PANTHER" id="PTHR43806">
    <property type="entry name" value="PEPTIDASE S8"/>
    <property type="match status" value="1"/>
</dbReference>
<dbReference type="PROSITE" id="PS51892">
    <property type="entry name" value="SUBTILASE"/>
    <property type="match status" value="1"/>
</dbReference>
<keyword evidence="12" id="KW-1185">Reference proteome</keyword>
<gene>
    <name evidence="11" type="ORF">MOV92_11370</name>
</gene>
<proteinExistence type="inferred from homology"/>
<dbReference type="InterPro" id="IPR050131">
    <property type="entry name" value="Peptidase_S8_subtilisin-like"/>
</dbReference>
<evidence type="ECO:0000256" key="5">
    <source>
        <dbReference type="ARBA" id="ARBA00022825"/>
    </source>
</evidence>
<dbReference type="InterPro" id="IPR028994">
    <property type="entry name" value="Integrin_alpha_N"/>
</dbReference>
<evidence type="ECO:0000256" key="7">
    <source>
        <dbReference type="RuleBase" id="RU003355"/>
    </source>
</evidence>
<dbReference type="Pfam" id="PF00082">
    <property type="entry name" value="Peptidase_S8"/>
    <property type="match status" value="1"/>
</dbReference>
<sequence length="742" mass="75610">MSDHRSVRLNALALATGAALSLIVCLPAAAGQANLTGVTPGANFNQFIVKYKDGAAERSDALARKRGLDGIASAFGKLQGRALNLSHKRRMAIGYDVIRSDRELDSGAAEALIRRLAADPNIESVQADAQMHALFTPNDPLYPQQWHYYQATGGLNLPPAWDIANGSGVTVAVIDSGILGHADLNANLVAGYDFVSSTSAGNGGSGDGNGRDADPTDSSNVQHGTHVAGTIAATTNNGVGVAGVAFGAKVSPLRVLGNGGYGSLSDIADAIVWASGAAVPGVPANANPAKVINLSLGGGGACDAVYQNAINTAVSRGTVLAIAAGNSNSDVSGFRPANCANVIAIAANDIGGNRAYYSNYGAGIDVTAPGGETAVTGEGVLSTVGGGSYGWYQGTSMAAPHVAGVAALILGRVNKTPAEVESILKSTARALPGACAGGCGAGIVNAAAAVNAVSPQAPALYAIYKQGASAKTEVHALNGADGYQSFLAHTATALSQTGADQSWLFDLGDYNGDGVKDLYSIAKQGASGRTEVHVLNGADGYQSFLGHIATGLSQTGNNAGWLFNVGDYNRDGKLDLYAIARQGASGKTEVHVLNGADGFQTFLTHTATALSQTGAGNDWAFDVADYNRDGVLDLYAFSKQGASGKTEVHVLNGADGYQSFLTHLATGLHQTGSDLSWTFDLGDYNGDGTLDLYAIARQGGSGRTEAHVLDGAGSFQNFSAHIATALQRTGSDGSWLFLIGQR</sequence>
<feature type="region of interest" description="Disordered" evidence="8">
    <location>
        <begin position="201"/>
        <end position="223"/>
    </location>
</feature>
<evidence type="ECO:0000256" key="9">
    <source>
        <dbReference type="SAM" id="SignalP"/>
    </source>
</evidence>
<feature type="active site" description="Charge relay system" evidence="6">
    <location>
        <position position="396"/>
    </location>
</feature>
<dbReference type="Pfam" id="PF13517">
    <property type="entry name" value="FG-GAP_3"/>
    <property type="match status" value="1"/>
</dbReference>
<dbReference type="InterPro" id="IPR013517">
    <property type="entry name" value="FG-GAP"/>
</dbReference>
<comment type="similarity">
    <text evidence="1 6 7">Belongs to the peptidase S8 family.</text>
</comment>
<evidence type="ECO:0000256" key="8">
    <source>
        <dbReference type="SAM" id="MobiDB-lite"/>
    </source>
</evidence>
<dbReference type="InterPro" id="IPR023828">
    <property type="entry name" value="Peptidase_S8_Ser-AS"/>
</dbReference>
<evidence type="ECO:0000256" key="6">
    <source>
        <dbReference type="PROSITE-ProRule" id="PRU01240"/>
    </source>
</evidence>
<dbReference type="PANTHER" id="PTHR43806:SF11">
    <property type="entry name" value="CEREVISIN-RELATED"/>
    <property type="match status" value="1"/>
</dbReference>
<feature type="active site" description="Charge relay system" evidence="6">
    <location>
        <position position="175"/>
    </location>
</feature>
<dbReference type="CDD" id="cd07496">
    <property type="entry name" value="Peptidases_S8_13"/>
    <property type="match status" value="1"/>
</dbReference>
<feature type="signal peptide" evidence="9">
    <location>
        <begin position="1"/>
        <end position="30"/>
    </location>
</feature>
<protein>
    <submittedName>
        <fullName evidence="11">S8 family serine peptidase</fullName>
    </submittedName>
</protein>
<evidence type="ECO:0000313" key="12">
    <source>
        <dbReference type="Proteomes" id="UP000829194"/>
    </source>
</evidence>
<name>A0ABY3XJK4_9GAMM</name>
<evidence type="ECO:0000256" key="2">
    <source>
        <dbReference type="ARBA" id="ARBA00022670"/>
    </source>
</evidence>
<dbReference type="PROSITE" id="PS00136">
    <property type="entry name" value="SUBTILASE_ASP"/>
    <property type="match status" value="1"/>
</dbReference>
<evidence type="ECO:0000259" key="10">
    <source>
        <dbReference type="Pfam" id="PF00082"/>
    </source>
</evidence>
<dbReference type="SUPFAM" id="SSF52743">
    <property type="entry name" value="Subtilisin-like"/>
    <property type="match status" value="1"/>
</dbReference>
<keyword evidence="4 6" id="KW-0378">Hydrolase</keyword>
<dbReference type="InterPro" id="IPR000209">
    <property type="entry name" value="Peptidase_S8/S53_dom"/>
</dbReference>
<dbReference type="EMBL" id="CP093547">
    <property type="protein sequence ID" value="UNP31804.1"/>
    <property type="molecule type" value="Genomic_DNA"/>
</dbReference>
<dbReference type="InterPro" id="IPR023827">
    <property type="entry name" value="Peptidase_S8_Asp-AS"/>
</dbReference>
<dbReference type="PRINTS" id="PR00723">
    <property type="entry name" value="SUBTILISIN"/>
</dbReference>
<keyword evidence="3 9" id="KW-0732">Signal</keyword>
<dbReference type="PROSITE" id="PS00138">
    <property type="entry name" value="SUBTILASE_SER"/>
    <property type="match status" value="1"/>
</dbReference>
<dbReference type="Proteomes" id="UP000829194">
    <property type="component" value="Chromosome"/>
</dbReference>
<reference evidence="11 12" key="1">
    <citation type="submission" date="2022-03" db="EMBL/GenBank/DDBJ databases">
        <title>Complete genome sequence of Lysobacter capsici VKM B-2533 and Lysobacter gummosus 10.1.1, promising sources of lytic agents.</title>
        <authorList>
            <person name="Tarlachkov S.V."/>
            <person name="Kudryakova I.V."/>
            <person name="Afoshin A.S."/>
            <person name="Leontyevskaya E.A."/>
            <person name="Leontyevskaya N.V."/>
        </authorList>
    </citation>
    <scope>NUCLEOTIDE SEQUENCE [LARGE SCALE GENOMIC DNA]</scope>
    <source>
        <strain evidence="11 12">10.1.1</strain>
    </source>
</reference>
<feature type="domain" description="Peptidase S8/S53" evidence="10">
    <location>
        <begin position="166"/>
        <end position="442"/>
    </location>
</feature>
<feature type="active site" description="Charge relay system" evidence="6">
    <location>
        <position position="223"/>
    </location>
</feature>
<evidence type="ECO:0000256" key="1">
    <source>
        <dbReference type="ARBA" id="ARBA00011073"/>
    </source>
</evidence>
<dbReference type="InterPro" id="IPR015500">
    <property type="entry name" value="Peptidase_S8_subtilisin-rel"/>
</dbReference>
<dbReference type="InterPro" id="IPR036852">
    <property type="entry name" value="Peptidase_S8/S53_dom_sf"/>
</dbReference>
<organism evidence="11 12">
    <name type="scientific">Lysobacter gummosus</name>
    <dbReference type="NCBI Taxonomy" id="262324"/>
    <lineage>
        <taxon>Bacteria</taxon>
        <taxon>Pseudomonadati</taxon>
        <taxon>Pseudomonadota</taxon>
        <taxon>Gammaproteobacteria</taxon>
        <taxon>Lysobacterales</taxon>
        <taxon>Lysobacteraceae</taxon>
        <taxon>Lysobacter</taxon>
    </lineage>
</organism>
<dbReference type="SUPFAM" id="SSF69318">
    <property type="entry name" value="Integrin alpha N-terminal domain"/>
    <property type="match status" value="1"/>
</dbReference>
<dbReference type="PROSITE" id="PS00137">
    <property type="entry name" value="SUBTILASE_HIS"/>
    <property type="match status" value="1"/>
</dbReference>
<keyword evidence="5 6" id="KW-0720">Serine protease</keyword>